<comment type="subcellular location">
    <subcellularLocation>
        <location evidence="7 8">Cytoplasm</location>
    </subcellularLocation>
</comment>
<dbReference type="Gene3D" id="3.40.1390.10">
    <property type="entry name" value="MurE/MurF, N-terminal domain"/>
    <property type="match status" value="2"/>
</dbReference>
<feature type="short sequence motif" description="Meso-diaminopimelate recognition motif" evidence="7">
    <location>
        <begin position="416"/>
        <end position="419"/>
    </location>
</feature>
<comment type="pathway">
    <text evidence="7 8">Cell wall biogenesis; peptidoglycan biosynthesis.</text>
</comment>
<dbReference type="SUPFAM" id="SSF53244">
    <property type="entry name" value="MurD-like peptide ligases, peptide-binding domain"/>
    <property type="match status" value="2"/>
</dbReference>
<keyword evidence="6 7" id="KW-0961">Cell wall biogenesis/degradation</keyword>
<dbReference type="GO" id="GO:0000287">
    <property type="term" value="F:magnesium ion binding"/>
    <property type="evidence" value="ECO:0007669"/>
    <property type="project" value="UniProtKB-UniRule"/>
</dbReference>
<dbReference type="EMBL" id="CU466930">
    <property type="protein sequence ID" value="CAO80668.1"/>
    <property type="molecule type" value="Genomic_DNA"/>
</dbReference>
<feature type="binding site" evidence="7">
    <location>
        <begin position="416"/>
        <end position="419"/>
    </location>
    <ligand>
        <name>meso-2,6-diaminopimelate</name>
        <dbReference type="ChEBI" id="CHEBI:57791"/>
    </ligand>
</feature>
<dbReference type="Pfam" id="PF08245">
    <property type="entry name" value="Mur_ligase_M"/>
    <property type="match status" value="2"/>
</dbReference>
<feature type="modified residue" description="N6-carboxylysine" evidence="7">
    <location>
        <position position="229"/>
    </location>
</feature>
<comment type="catalytic activity">
    <reaction evidence="7">
        <text>UDP-N-acetyl-alpha-D-muramoyl-L-alanyl-D-glutamate + meso-2,6-diaminopimelate + ATP = UDP-N-acetyl-alpha-D-muramoyl-L-alanyl-gamma-D-glutamyl-meso-2,6-diaminopimelate + ADP + phosphate + H(+)</text>
        <dbReference type="Rhea" id="RHEA:23676"/>
        <dbReference type="ChEBI" id="CHEBI:15378"/>
        <dbReference type="ChEBI" id="CHEBI:30616"/>
        <dbReference type="ChEBI" id="CHEBI:43474"/>
        <dbReference type="ChEBI" id="CHEBI:57791"/>
        <dbReference type="ChEBI" id="CHEBI:83900"/>
        <dbReference type="ChEBI" id="CHEBI:83905"/>
        <dbReference type="ChEBI" id="CHEBI:456216"/>
        <dbReference type="EC" id="6.3.2.13"/>
    </reaction>
</comment>
<dbReference type="AlphaFoldDB" id="B0VH53"/>
<dbReference type="KEGG" id="caci:CLOAM0786"/>
<evidence type="ECO:0000259" key="12">
    <source>
        <dbReference type="Pfam" id="PF08245"/>
    </source>
</evidence>
<keyword evidence="7 13" id="KW-0436">Ligase</keyword>
<dbReference type="Proteomes" id="UP000002019">
    <property type="component" value="Chromosome"/>
</dbReference>
<comment type="catalytic activity">
    <reaction evidence="9">
        <text>D-alanyl-D-alanine + UDP-N-acetyl-alpha-D-muramoyl-L-alanyl-gamma-D-glutamyl-meso-2,6-diaminopimelate + ATP = UDP-N-acetyl-alpha-D-muramoyl-L-alanyl-gamma-D-glutamyl-meso-2,6-diaminopimeloyl-D-alanyl-D-alanine + ADP + phosphate + H(+)</text>
        <dbReference type="Rhea" id="RHEA:28374"/>
        <dbReference type="ChEBI" id="CHEBI:15378"/>
        <dbReference type="ChEBI" id="CHEBI:30616"/>
        <dbReference type="ChEBI" id="CHEBI:43474"/>
        <dbReference type="ChEBI" id="CHEBI:57822"/>
        <dbReference type="ChEBI" id="CHEBI:61386"/>
        <dbReference type="ChEBI" id="CHEBI:83905"/>
        <dbReference type="ChEBI" id="CHEBI:456216"/>
        <dbReference type="EC" id="6.3.2.10"/>
    </reaction>
</comment>
<dbReference type="GO" id="GO:0008765">
    <property type="term" value="F:UDP-N-acetylmuramoylalanyl-D-glutamate-2,6-diaminopimelate ligase activity"/>
    <property type="evidence" value="ECO:0007669"/>
    <property type="project" value="UniProtKB-UniRule"/>
</dbReference>
<dbReference type="GO" id="GO:0071555">
    <property type="term" value="P:cell wall organization"/>
    <property type="evidence" value="ECO:0007669"/>
    <property type="project" value="UniProtKB-KW"/>
</dbReference>
<dbReference type="PANTHER" id="PTHR23135:SF4">
    <property type="entry name" value="UDP-N-ACETYLMURAMOYL-L-ALANYL-D-GLUTAMATE--2,6-DIAMINOPIMELATE LIGASE MURE HOMOLOG, CHLOROPLASTIC"/>
    <property type="match status" value="1"/>
</dbReference>
<feature type="domain" description="Mur ligase N-terminal catalytic" evidence="10">
    <location>
        <begin position="38"/>
        <end position="102"/>
    </location>
</feature>
<keyword evidence="7" id="KW-0963">Cytoplasm</keyword>
<keyword evidence="7" id="KW-0067">ATP-binding</keyword>
<dbReference type="InterPro" id="IPR036565">
    <property type="entry name" value="Mur-like_cat_sf"/>
</dbReference>
<name>B0VH53_CLOAI</name>
<evidence type="ECO:0000313" key="13">
    <source>
        <dbReference type="EMBL" id="CAO80668.1"/>
    </source>
</evidence>
<comment type="function">
    <text evidence="9">Involved in cell wall formation. Catalyzes the final step in the synthesis of UDP-N-acetylmuramoyl-pentapeptide, the precursor of murein.</text>
</comment>
<dbReference type="Pfam" id="PF02875">
    <property type="entry name" value="Mur_ligase_C"/>
    <property type="match status" value="2"/>
</dbReference>
<dbReference type="HOGENOM" id="CLU_011092_1_0_0"/>
<dbReference type="STRING" id="459349.CLOAM0786"/>
<dbReference type="UniPathway" id="UPA00219"/>
<feature type="binding site" evidence="7">
    <location>
        <position position="471"/>
    </location>
    <ligand>
        <name>meso-2,6-diaminopimelate</name>
        <dbReference type="ChEBI" id="CHEBI:57791"/>
    </ligand>
</feature>
<dbReference type="Pfam" id="PF01225">
    <property type="entry name" value="Mur_ligase"/>
    <property type="match status" value="1"/>
</dbReference>
<comment type="function">
    <text evidence="7">Catalyzes the addition of meso-diaminopimelic acid to the nucleotide precursor UDP-N-acetylmuramoyl-L-alanyl-D-glutamate (UMAG) in the biosynthesis of bacterial cell-wall peptidoglycan.</text>
</comment>
<organism evidence="13 14">
    <name type="scientific">Cloacimonas acidaminovorans (strain Evry)</name>
    <dbReference type="NCBI Taxonomy" id="459349"/>
    <lineage>
        <taxon>Bacteria</taxon>
        <taxon>Pseudomonadati</taxon>
        <taxon>Candidatus Cloacimonadota</taxon>
        <taxon>Candidatus Cloacimonadia</taxon>
        <taxon>Candidatus Cloacimonadales</taxon>
        <taxon>Candidatus Cloacimonadaceae</taxon>
        <taxon>Candidatus Cloacimonas</taxon>
    </lineage>
</organism>
<evidence type="ECO:0000313" key="14">
    <source>
        <dbReference type="Proteomes" id="UP000002019"/>
    </source>
</evidence>
<dbReference type="InterPro" id="IPR004101">
    <property type="entry name" value="Mur_ligase_C"/>
</dbReference>
<evidence type="ECO:0000259" key="11">
    <source>
        <dbReference type="Pfam" id="PF02875"/>
    </source>
</evidence>
<evidence type="ECO:0000256" key="6">
    <source>
        <dbReference type="ARBA" id="ARBA00023316"/>
    </source>
</evidence>
<dbReference type="InterPro" id="IPR036615">
    <property type="entry name" value="Mur_ligase_C_dom_sf"/>
</dbReference>
<evidence type="ECO:0000256" key="1">
    <source>
        <dbReference type="ARBA" id="ARBA00005898"/>
    </source>
</evidence>
<dbReference type="InterPro" id="IPR000713">
    <property type="entry name" value="Mur_ligase_N"/>
</dbReference>
<dbReference type="GO" id="GO:0008766">
    <property type="term" value="F:UDP-N-acetylmuramoylalanyl-D-glutamyl-2,6-diaminopimelate-D-alanyl-D-alanine ligase activity"/>
    <property type="evidence" value="ECO:0007669"/>
    <property type="project" value="RHEA"/>
</dbReference>
<reference evidence="13 14" key="1">
    <citation type="journal article" date="2008" name="J. Bacteriol.">
        <title>'Candidatus Cloacamonas acidaminovorans': genome sequence reconstruction provides a first glimpse of a new bacterial division.</title>
        <authorList>
            <person name="Pelletier E."/>
            <person name="Kreimeyer A."/>
            <person name="Bocs S."/>
            <person name="Rouy Z."/>
            <person name="Gyapay G."/>
            <person name="Chouari R."/>
            <person name="Riviere D."/>
            <person name="Ganesan A."/>
            <person name="Daegelen P."/>
            <person name="Sghir A."/>
            <person name="Cohen G.N."/>
            <person name="Medigue C."/>
            <person name="Weissenbach J."/>
            <person name="Le Paslier D."/>
        </authorList>
    </citation>
    <scope>NUCLEOTIDE SEQUENCE [LARGE SCALE GENOMIC DNA]</scope>
    <source>
        <strain evidence="14">Evry</strain>
    </source>
</reference>
<evidence type="ECO:0000259" key="10">
    <source>
        <dbReference type="Pfam" id="PF01225"/>
    </source>
</evidence>
<feature type="domain" description="Mur ligase central" evidence="12">
    <location>
        <begin position="623"/>
        <end position="771"/>
    </location>
</feature>
<dbReference type="InterPro" id="IPR005761">
    <property type="entry name" value="UDP-N-AcMur-Glu-dNH2Pim_ligase"/>
</dbReference>
<keyword evidence="5 7" id="KW-0131">Cell cycle</keyword>
<dbReference type="InterPro" id="IPR005863">
    <property type="entry name" value="UDP-N-AcMur_synth"/>
</dbReference>
<dbReference type="GO" id="GO:0051301">
    <property type="term" value="P:cell division"/>
    <property type="evidence" value="ECO:0007669"/>
    <property type="project" value="UniProtKB-KW"/>
</dbReference>
<comment type="similarity">
    <text evidence="1 7">Belongs to the MurCDEF family. MurE subfamily.</text>
</comment>
<keyword evidence="2 7" id="KW-0132">Cell division</keyword>
<feature type="binding site" evidence="7">
    <location>
        <begin position="120"/>
        <end position="126"/>
    </location>
    <ligand>
        <name>ATP</name>
        <dbReference type="ChEBI" id="CHEBI:30616"/>
    </ligand>
</feature>
<comment type="cofactor">
    <cofactor evidence="7">
        <name>Mg(2+)</name>
        <dbReference type="ChEBI" id="CHEBI:18420"/>
    </cofactor>
</comment>
<dbReference type="HAMAP" id="MF_00208">
    <property type="entry name" value="MurE"/>
    <property type="match status" value="1"/>
</dbReference>
<comment type="PTM">
    <text evidence="7">Carboxylation is probably crucial for Mg(2+) binding and, consequently, for the gamma-phosphate positioning of ATP.</text>
</comment>
<evidence type="ECO:0000256" key="8">
    <source>
        <dbReference type="RuleBase" id="RU004135"/>
    </source>
</evidence>
<feature type="domain" description="Mur ligase C-terminal" evidence="11">
    <location>
        <begin position="824"/>
        <end position="940"/>
    </location>
</feature>
<dbReference type="NCBIfam" id="NF001126">
    <property type="entry name" value="PRK00139.1-4"/>
    <property type="match status" value="1"/>
</dbReference>
<keyword evidence="3 7" id="KW-0133">Cell shape</keyword>
<feature type="binding site" evidence="7">
    <location>
        <begin position="162"/>
        <end position="163"/>
    </location>
    <ligand>
        <name>UDP-N-acetyl-alpha-D-muramoyl-L-alanyl-D-glutamate</name>
        <dbReference type="ChEBI" id="CHEBI:83900"/>
    </ligand>
</feature>
<evidence type="ECO:0000256" key="7">
    <source>
        <dbReference type="HAMAP-Rule" id="MF_00208"/>
    </source>
</evidence>
<feature type="binding site" evidence="7">
    <location>
        <position position="467"/>
    </location>
    <ligand>
        <name>meso-2,6-diaminopimelate</name>
        <dbReference type="ChEBI" id="CHEBI:57791"/>
    </ligand>
</feature>
<protein>
    <recommendedName>
        <fullName evidence="7">UDP-N-acetylmuramoyl-L-alanyl-D-glutamate--2,6-diaminopimelate ligase</fullName>
        <ecNumber evidence="7">6.3.2.13</ecNumber>
    </recommendedName>
    <alternativeName>
        <fullName evidence="7">Meso-A2pm-adding enzyme</fullName>
    </alternativeName>
    <alternativeName>
        <fullName evidence="7">Meso-diaminopimelate-adding enzyme</fullName>
    </alternativeName>
    <alternativeName>
        <fullName evidence="7">UDP-MurNAc-L-Ala-D-Glu:meso-diaminopimelate ligase</fullName>
    </alternativeName>
    <alternativeName>
        <fullName evidence="7">UDP-MurNAc-tripeptide synthetase</fullName>
    </alternativeName>
    <alternativeName>
        <fullName evidence="7">UDP-N-acetylmuramyl-tripeptide synthetase</fullName>
    </alternativeName>
</protein>
<dbReference type="GO" id="GO:0005524">
    <property type="term" value="F:ATP binding"/>
    <property type="evidence" value="ECO:0007669"/>
    <property type="project" value="UniProtKB-UniRule"/>
</dbReference>
<dbReference type="eggNOG" id="COG0770">
    <property type="taxonomic scope" value="Bacteria"/>
</dbReference>
<accession>B0VH53</accession>
<dbReference type="GO" id="GO:0047480">
    <property type="term" value="F:UDP-N-acetylmuramoyl-tripeptide-D-alanyl-D-alanine ligase activity"/>
    <property type="evidence" value="ECO:0007669"/>
    <property type="project" value="UniProtKB-EC"/>
</dbReference>
<dbReference type="InterPro" id="IPR035911">
    <property type="entry name" value="MurE/MurF_N"/>
</dbReference>
<dbReference type="GO" id="GO:0008360">
    <property type="term" value="P:regulation of cell shape"/>
    <property type="evidence" value="ECO:0007669"/>
    <property type="project" value="UniProtKB-KW"/>
</dbReference>
<evidence type="ECO:0000256" key="4">
    <source>
        <dbReference type="ARBA" id="ARBA00022984"/>
    </source>
</evidence>
<dbReference type="Gene3D" id="3.90.190.20">
    <property type="entry name" value="Mur ligase, C-terminal domain"/>
    <property type="match status" value="2"/>
</dbReference>
<dbReference type="NCBIfam" id="TIGR01143">
    <property type="entry name" value="murF"/>
    <property type="match status" value="1"/>
</dbReference>
<dbReference type="GO" id="GO:0009252">
    <property type="term" value="P:peptidoglycan biosynthetic process"/>
    <property type="evidence" value="ECO:0007669"/>
    <property type="project" value="UniProtKB-UniRule"/>
</dbReference>
<sequence>MLSGGIFVINRILYALQQHSLLVETANLAKLENWQGKVQTDNRKIKPGDIFVCIQGANFDGHNFINSALEKGAAIIVCREINKRDIPYIKVKDTRKAAAVIARTVMLPQKIPYTLIGITGTNGKTTTSLLLYEALRNLGFRCGWIGTLGYYIEGKAFPSERTTPDIIELNEIFGQMIEAKVDYVVMEVSSHSLSLDRIYGVKFDYCLFSNLGRDHLDFHQTLENYGKAKMSFFEQGAKDGSISVINTADAFGVQIKDMLKEKQAKVYSLGGNDAEFQYSDIKTDINTSSFKLIAENCEIPVTSRLIGSFNIQNLGLTVLTLYALGFSPEAIHNSLKDIPPVQGRLERVENNFNIGIFIDYAHTPEAIDNVLKAVEDLPHKRILCLIGAGGDRDKGKRPLMLKSALNHSDVVIISDDNPRSENPERIIKDIVSSSDIFLPWWIIRNRQQAISSIIRLAQEEDIVLICGKGSEDYQEIEGVRHHFNDREETLKALAEKEIKDKADDELILPIDQTLLKLLLLPNWEPEPNGYQETYSYNYLSIDSRSIKPGSVFIAIKGEKYDGHSYLGDVLKIKENCAIGEIPYPLNQFSEENSYYQVENCLETMGLICRKYLQLFPAKRIALTGSTGKTTCKELMAQVLQSSAPVLKTLANENNIIGLCKTIIRIKPEQQYAIFELGTNHFGEIAALADVANPDIGIILNIGPSHLEYFGDEEGVFREKITLFKRPLALRLYPGDDFRFDYLANEGISIGYNENSDYRITRHKCNKDNQSFYLNEDLWFLPYGAPHYAINSAFAIVLGLKLGIDKEKMQTALNKPIQLELRNQVEKRGTGLLILDCYNANPYSMQKALEYWQELNPEQPHYAILGDMLELGESSILYHQMISAMLAEMRYEKLYTVGNYSRIYHPEKESPIFHYNTVEELIADRKLNSLPENAIILVKGSHAIQLERVIPILKGED</sequence>
<dbReference type="SUPFAM" id="SSF53623">
    <property type="entry name" value="MurD-like peptide ligases, catalytic domain"/>
    <property type="match status" value="2"/>
</dbReference>
<dbReference type="Gene3D" id="3.40.1190.10">
    <property type="entry name" value="Mur-like, catalytic domain"/>
    <property type="match status" value="2"/>
</dbReference>
<comment type="caution">
    <text evidence="7">Lacks conserved residue(s) required for the propagation of feature annotation.</text>
</comment>
<dbReference type="NCBIfam" id="TIGR01085">
    <property type="entry name" value="murE"/>
    <property type="match status" value="1"/>
</dbReference>
<dbReference type="InterPro" id="IPR013221">
    <property type="entry name" value="Mur_ligase_cen"/>
</dbReference>
<dbReference type="SUPFAM" id="SSF63418">
    <property type="entry name" value="MurE/MurF N-terminal domain"/>
    <property type="match status" value="2"/>
</dbReference>
<dbReference type="PANTHER" id="PTHR23135">
    <property type="entry name" value="MUR LIGASE FAMILY MEMBER"/>
    <property type="match status" value="1"/>
</dbReference>
<feature type="binding site" evidence="7">
    <location>
        <position position="392"/>
    </location>
    <ligand>
        <name>meso-2,6-diaminopimelate</name>
        <dbReference type="ChEBI" id="CHEBI:57791"/>
    </ligand>
</feature>
<dbReference type="GO" id="GO:0005737">
    <property type="term" value="C:cytoplasm"/>
    <property type="evidence" value="ECO:0007669"/>
    <property type="project" value="UniProtKB-SubCell"/>
</dbReference>
<evidence type="ECO:0000256" key="2">
    <source>
        <dbReference type="ARBA" id="ARBA00022618"/>
    </source>
</evidence>
<dbReference type="EC" id="6.3.2.13" evidence="7"/>
<feature type="binding site" evidence="7">
    <location>
        <position position="197"/>
    </location>
    <ligand>
        <name>UDP-N-acetyl-alpha-D-muramoyl-L-alanyl-D-glutamate</name>
        <dbReference type="ChEBI" id="CHEBI:83900"/>
    </ligand>
</feature>
<feature type="domain" description="Mur ligase C-terminal" evidence="11">
    <location>
        <begin position="343"/>
        <end position="469"/>
    </location>
</feature>
<gene>
    <name evidence="7" type="primary">murE</name>
    <name evidence="13" type="ordered locus">CLOAM0786</name>
</gene>
<keyword evidence="14" id="KW-1185">Reference proteome</keyword>
<feature type="domain" description="Mur ligase central" evidence="12">
    <location>
        <begin position="118"/>
        <end position="316"/>
    </location>
</feature>
<keyword evidence="7" id="KW-0460">Magnesium</keyword>
<evidence type="ECO:0000256" key="9">
    <source>
        <dbReference type="RuleBase" id="RU004136"/>
    </source>
</evidence>
<evidence type="ECO:0000256" key="3">
    <source>
        <dbReference type="ARBA" id="ARBA00022960"/>
    </source>
</evidence>
<proteinExistence type="inferred from homology"/>
<feature type="binding site" evidence="7">
    <location>
        <position position="189"/>
    </location>
    <ligand>
        <name>UDP-N-acetyl-alpha-D-muramoyl-L-alanyl-D-glutamate</name>
        <dbReference type="ChEBI" id="CHEBI:83900"/>
    </ligand>
</feature>
<keyword evidence="4 7" id="KW-0573">Peptidoglycan synthesis</keyword>
<evidence type="ECO:0000256" key="5">
    <source>
        <dbReference type="ARBA" id="ARBA00023306"/>
    </source>
</evidence>
<dbReference type="eggNOG" id="COG0769">
    <property type="taxonomic scope" value="Bacteria"/>
</dbReference>
<keyword evidence="7" id="KW-0547">Nucleotide-binding</keyword>